<evidence type="ECO:0000256" key="3">
    <source>
        <dbReference type="ARBA" id="ARBA00023187"/>
    </source>
</evidence>
<feature type="compositionally biased region" description="Low complexity" evidence="5">
    <location>
        <begin position="12"/>
        <end position="41"/>
    </location>
</feature>
<dbReference type="EMBL" id="NIVC01002426">
    <property type="protein sequence ID" value="PAA57991.1"/>
    <property type="molecule type" value="Genomic_DNA"/>
</dbReference>
<evidence type="ECO:0000256" key="5">
    <source>
        <dbReference type="SAM" id="MobiDB-lite"/>
    </source>
</evidence>
<feature type="region of interest" description="Disordered" evidence="5">
    <location>
        <begin position="411"/>
        <end position="432"/>
    </location>
</feature>
<comment type="caution">
    <text evidence="8">The sequence shown here is derived from an EMBL/GenBank/DDBJ whole genome shotgun (WGS) entry which is preliminary data.</text>
</comment>
<dbReference type="GO" id="GO:0046540">
    <property type="term" value="C:U4/U6 x U5 tri-snRNP complex"/>
    <property type="evidence" value="ECO:0007669"/>
    <property type="project" value="InterPro"/>
</dbReference>
<comment type="subcellular location">
    <subcellularLocation>
        <location evidence="1">Nucleus</location>
    </subcellularLocation>
</comment>
<proteinExistence type="predicted"/>
<feature type="compositionally biased region" description="Polar residues" evidence="5">
    <location>
        <begin position="197"/>
        <end position="210"/>
    </location>
</feature>
<dbReference type="GO" id="GO:0000398">
    <property type="term" value="P:mRNA splicing, via spliceosome"/>
    <property type="evidence" value="ECO:0007669"/>
    <property type="project" value="InterPro"/>
</dbReference>
<name>A0A267E8T0_9PLAT</name>
<feature type="region of interest" description="Disordered" evidence="5">
    <location>
        <begin position="1"/>
        <end position="41"/>
    </location>
</feature>
<evidence type="ECO:0000256" key="2">
    <source>
        <dbReference type="ARBA" id="ARBA00022664"/>
    </source>
</evidence>
<feature type="region of interest" description="Disordered" evidence="5">
    <location>
        <begin position="119"/>
        <end position="140"/>
    </location>
</feature>
<evidence type="ECO:0000259" key="6">
    <source>
        <dbReference type="Pfam" id="PF06544"/>
    </source>
</evidence>
<evidence type="ECO:0000256" key="1">
    <source>
        <dbReference type="ARBA" id="ARBA00004123"/>
    </source>
</evidence>
<evidence type="ECO:0000259" key="7">
    <source>
        <dbReference type="Pfam" id="PF08572"/>
    </source>
</evidence>
<reference evidence="8 9" key="1">
    <citation type="submission" date="2017-06" db="EMBL/GenBank/DDBJ databases">
        <title>A platform for efficient transgenesis in Macrostomum lignano, a flatworm model organism for stem cell research.</title>
        <authorList>
            <person name="Berezikov E."/>
        </authorList>
    </citation>
    <scope>NUCLEOTIDE SEQUENCE [LARGE SCALE GENOMIC DNA]</scope>
    <source>
        <strain evidence="8">DV1</strain>
        <tissue evidence="8">Whole organism</tissue>
    </source>
</reference>
<keyword evidence="9" id="KW-1185">Reference proteome</keyword>
<evidence type="ECO:0000256" key="4">
    <source>
        <dbReference type="ARBA" id="ARBA00023242"/>
    </source>
</evidence>
<dbReference type="InterPro" id="IPR013881">
    <property type="entry name" value="Pre-mRNA_splic_Prp3_dom"/>
</dbReference>
<dbReference type="STRING" id="282301.A0A267E8T0"/>
<accession>A0A267E8T0</accession>
<keyword evidence="2" id="KW-0507">mRNA processing</keyword>
<dbReference type="Pfam" id="PF06544">
    <property type="entry name" value="Prp3_C"/>
    <property type="match status" value="1"/>
</dbReference>
<dbReference type="OrthoDB" id="10264544at2759"/>
<keyword evidence="3" id="KW-0508">mRNA splicing</keyword>
<evidence type="ECO:0000313" key="8">
    <source>
        <dbReference type="EMBL" id="PAA57991.1"/>
    </source>
</evidence>
<feature type="domain" description="Pre-mRNA-splicing factor 3" evidence="7">
    <location>
        <begin position="209"/>
        <end position="427"/>
    </location>
</feature>
<feature type="region of interest" description="Disordered" evidence="5">
    <location>
        <begin position="188"/>
        <end position="223"/>
    </location>
</feature>
<sequence length="579" mass="63570">MAQSAARTGSWQQQSQEQQQQQQQQQQQPQKPIDAATAAAAAVAAAIQRKSELHAQIQARLQSAGPVLNVLSSSTATSSSNGAAGSGGIVPPLMPASNYSAAAAAAVAGAPRFVPAGATSPATTTAAAPSTSTAASASSGEAAKVNATNLIIDSQGRTIDRLTGEEVQLGQHRPTLKVNLRVKKSEQFKQAMKSNEEPSSGPTGLESSQFYDPKIPQKLPNRQSRRQLAFHEPGKFTKLAARIRTKAQLRRLQESVEAKARRTGIACATKLAAIQSASRTDEVVPSIEWWDAPILKSDDLSYSVLDSGKPIVELLQSDWFTRLVEHPVQLKAPQYPEKPPEIKLQLTKEEQKKLRRQNRVEMQKERQEKQRLGLVPAPQPKLRMTNLMRVLGSEAVQDPTKAEAFVRAQMDKRKRDHESANAARQLTPEQRRAKKIRKLTEDTKTGVTVSVFLVKDLSDLSHRFKVRANAEQLGMTGVAVTHRDCCVVVVEGGPKQTRKFSRLMLERIRWTEGKTKVPDNQCKLVWTGFTKDRAFDKLDFQSAPTEMAGREIFKKAGVEHYWDHCYAGNVLQSVGGESA</sequence>
<dbReference type="PANTHER" id="PTHR14212">
    <property type="entry name" value="U4/U6-ASSOCIATED RNA SPLICING FACTOR-RELATED"/>
    <property type="match status" value="1"/>
</dbReference>
<dbReference type="AlphaFoldDB" id="A0A267E8T0"/>
<dbReference type="PANTHER" id="PTHR14212:SF0">
    <property type="entry name" value="U4_U6 SMALL NUCLEAR RIBONUCLEOPROTEIN PRP3"/>
    <property type="match status" value="1"/>
</dbReference>
<dbReference type="Pfam" id="PF08572">
    <property type="entry name" value="PRP3"/>
    <property type="match status" value="1"/>
</dbReference>
<keyword evidence="4" id="KW-0539">Nucleus</keyword>
<dbReference type="InterPro" id="IPR010541">
    <property type="entry name" value="Prp3_C"/>
</dbReference>
<feature type="domain" description="Small nuclear ribonucleoprotein Prp3 C-terminal" evidence="6">
    <location>
        <begin position="450"/>
        <end position="564"/>
    </location>
</feature>
<dbReference type="Proteomes" id="UP000215902">
    <property type="component" value="Unassembled WGS sequence"/>
</dbReference>
<gene>
    <name evidence="8" type="ORF">BOX15_Mlig008510g3</name>
</gene>
<protein>
    <submittedName>
        <fullName evidence="8">Uncharacterized protein</fullName>
    </submittedName>
</protein>
<dbReference type="InterPro" id="IPR027104">
    <property type="entry name" value="Prp3"/>
</dbReference>
<organism evidence="8 9">
    <name type="scientific">Macrostomum lignano</name>
    <dbReference type="NCBI Taxonomy" id="282301"/>
    <lineage>
        <taxon>Eukaryota</taxon>
        <taxon>Metazoa</taxon>
        <taxon>Spiralia</taxon>
        <taxon>Lophotrochozoa</taxon>
        <taxon>Platyhelminthes</taxon>
        <taxon>Rhabditophora</taxon>
        <taxon>Macrostomorpha</taxon>
        <taxon>Macrostomida</taxon>
        <taxon>Macrostomidae</taxon>
        <taxon>Macrostomum</taxon>
    </lineage>
</organism>
<evidence type="ECO:0000313" key="9">
    <source>
        <dbReference type="Proteomes" id="UP000215902"/>
    </source>
</evidence>
<feature type="compositionally biased region" description="Polar residues" evidence="5">
    <location>
        <begin position="1"/>
        <end position="11"/>
    </location>
</feature>
<dbReference type="CDD" id="cd24162">
    <property type="entry name" value="Prp3_C"/>
    <property type="match status" value="1"/>
</dbReference>